<evidence type="ECO:0000313" key="1">
    <source>
        <dbReference type="EMBL" id="CAG8634565.1"/>
    </source>
</evidence>
<keyword evidence="2" id="KW-1185">Reference proteome</keyword>
<evidence type="ECO:0000313" key="2">
    <source>
        <dbReference type="Proteomes" id="UP000789860"/>
    </source>
</evidence>
<comment type="caution">
    <text evidence="1">The sequence shown here is derived from an EMBL/GenBank/DDBJ whole genome shotgun (WGS) entry which is preliminary data.</text>
</comment>
<dbReference type="EMBL" id="CAJVPM010020373">
    <property type="protein sequence ID" value="CAG8634565.1"/>
    <property type="molecule type" value="Genomic_DNA"/>
</dbReference>
<organism evidence="1 2">
    <name type="scientific">Scutellospora calospora</name>
    <dbReference type="NCBI Taxonomy" id="85575"/>
    <lineage>
        <taxon>Eukaryota</taxon>
        <taxon>Fungi</taxon>
        <taxon>Fungi incertae sedis</taxon>
        <taxon>Mucoromycota</taxon>
        <taxon>Glomeromycotina</taxon>
        <taxon>Glomeromycetes</taxon>
        <taxon>Diversisporales</taxon>
        <taxon>Gigasporaceae</taxon>
        <taxon>Scutellospora</taxon>
    </lineage>
</organism>
<gene>
    <name evidence="1" type="ORF">SCALOS_LOCUS8094</name>
</gene>
<feature type="non-terminal residue" evidence="1">
    <location>
        <position position="116"/>
    </location>
</feature>
<protein>
    <submittedName>
        <fullName evidence="1">11412_t:CDS:1</fullName>
    </submittedName>
</protein>
<sequence length="116" mass="13440">MSSGNKKKVEKKKTETGNKQQGSTMKISEDGGVVFTYENKFNMVNEIFEDIEKTTKENLKESKKSEAKEEKEDKDKKVEEFSFTENDSNSFSFKKIEKSKDGFSYSQFSSYSYSKE</sequence>
<proteinExistence type="predicted"/>
<accession>A0ACA9N622</accession>
<name>A0ACA9N622_9GLOM</name>
<dbReference type="Proteomes" id="UP000789860">
    <property type="component" value="Unassembled WGS sequence"/>
</dbReference>
<reference evidence="1" key="1">
    <citation type="submission" date="2021-06" db="EMBL/GenBank/DDBJ databases">
        <authorList>
            <person name="Kallberg Y."/>
            <person name="Tangrot J."/>
            <person name="Rosling A."/>
        </authorList>
    </citation>
    <scope>NUCLEOTIDE SEQUENCE</scope>
    <source>
        <strain evidence="1">AU212A</strain>
    </source>
</reference>